<organism evidence="1 2">
    <name type="scientific">Protea cynaroides</name>
    <dbReference type="NCBI Taxonomy" id="273540"/>
    <lineage>
        <taxon>Eukaryota</taxon>
        <taxon>Viridiplantae</taxon>
        <taxon>Streptophyta</taxon>
        <taxon>Embryophyta</taxon>
        <taxon>Tracheophyta</taxon>
        <taxon>Spermatophyta</taxon>
        <taxon>Magnoliopsida</taxon>
        <taxon>Proteales</taxon>
        <taxon>Proteaceae</taxon>
        <taxon>Protea</taxon>
    </lineage>
</organism>
<reference evidence="1" key="1">
    <citation type="journal article" date="2023" name="Plant J.">
        <title>The genome of the king protea, Protea cynaroides.</title>
        <authorList>
            <person name="Chang J."/>
            <person name="Duong T.A."/>
            <person name="Schoeman C."/>
            <person name="Ma X."/>
            <person name="Roodt D."/>
            <person name="Barker N."/>
            <person name="Li Z."/>
            <person name="Van de Peer Y."/>
            <person name="Mizrachi E."/>
        </authorList>
    </citation>
    <scope>NUCLEOTIDE SEQUENCE</scope>
    <source>
        <tissue evidence="1">Young leaves</tissue>
    </source>
</reference>
<gene>
    <name evidence="1" type="ORF">NE237_002053</name>
</gene>
<evidence type="ECO:0000313" key="2">
    <source>
        <dbReference type="Proteomes" id="UP001141806"/>
    </source>
</evidence>
<proteinExistence type="predicted"/>
<comment type="caution">
    <text evidence="1">The sequence shown here is derived from an EMBL/GenBank/DDBJ whole genome shotgun (WGS) entry which is preliminary data.</text>
</comment>
<name>A0A9Q0QYY9_9MAGN</name>
<evidence type="ECO:0000313" key="1">
    <source>
        <dbReference type="EMBL" id="KAJ4976947.1"/>
    </source>
</evidence>
<dbReference type="EMBL" id="JAMYWD010000003">
    <property type="protein sequence ID" value="KAJ4976947.1"/>
    <property type="molecule type" value="Genomic_DNA"/>
</dbReference>
<keyword evidence="2" id="KW-1185">Reference proteome</keyword>
<sequence>MPTPSFLGSTERRREWRLCINLEIVVPLPFPLEIFNFEKYQEIDSERERKAFYYLFLIDENTRRGPCPAALDLPLGPPKVAVTAPIITPMLEEGEEVIKSVEGTIPSYWLESRRETRRHCSFPLRFFDTCKSCTPLAAPATKTFPKVAVHGKQTLCKSFANAVKGRGLSNVDVFSNPVVDENSRYLPFPRRLMRATPKALVFNNRKVKSKGPFDIQFNPGPVSVQLPKGSSEPTPAASDDVAGMVERDEVIPTGRLEKDGDNVPNSIDTMPLVVALTVETQGAVVGVLPSGSETDDGVRKGASHSSYVDQYDPMRDATGGFHCSSNFADYDSGLLQWDDPPVVPPLEYK</sequence>
<dbReference type="Proteomes" id="UP001141806">
    <property type="component" value="Unassembled WGS sequence"/>
</dbReference>
<protein>
    <submittedName>
        <fullName evidence="1">Uncharacterized protein</fullName>
    </submittedName>
</protein>
<dbReference type="AlphaFoldDB" id="A0A9Q0QYY9"/>
<accession>A0A9Q0QYY9</accession>